<evidence type="ECO:0000259" key="1">
    <source>
        <dbReference type="SMART" id="SM00256"/>
    </source>
</evidence>
<gene>
    <name evidence="2" type="ORF">PIB30_058817</name>
</gene>
<feature type="domain" description="F-box" evidence="1">
    <location>
        <begin position="14"/>
        <end position="54"/>
    </location>
</feature>
<dbReference type="SMART" id="SM00256">
    <property type="entry name" value="FBOX"/>
    <property type="match status" value="1"/>
</dbReference>
<keyword evidence="3" id="KW-1185">Reference proteome</keyword>
<evidence type="ECO:0000313" key="2">
    <source>
        <dbReference type="EMBL" id="MED6124430.1"/>
    </source>
</evidence>
<comment type="caution">
    <text evidence="2">The sequence shown here is derived from an EMBL/GenBank/DDBJ whole genome shotgun (WGS) entry which is preliminary data.</text>
</comment>
<dbReference type="InterPro" id="IPR001810">
    <property type="entry name" value="F-box_dom"/>
</dbReference>
<protein>
    <recommendedName>
        <fullName evidence="1">F-box domain-containing protein</fullName>
    </recommendedName>
</protein>
<name>A0ABU6RKF1_9FABA</name>
<dbReference type="PANTHER" id="PTHR31672:SF13">
    <property type="entry name" value="F-BOX PROTEIN CPR30-LIKE"/>
    <property type="match status" value="1"/>
</dbReference>
<dbReference type="SUPFAM" id="SSF81383">
    <property type="entry name" value="F-box domain"/>
    <property type="match status" value="1"/>
</dbReference>
<sequence length="304" mass="35850">MNRHRYSSGDGVLGDEDLLTEILLRLPVKDLLRCKCVCKKWKSFISDPQFCYRHTLILCRKHKHNPYLYPSGIIVRSSHSHDELDMFPFTNNTKIRRFNVKRFDDAGELDSYFIRPCNDGFDHRVGSLSRLYLAFEPWKSPHYKVIVFDKVFGNNREDYELIATKIKNLPTIPLLLKPRSSYYMQVCGRNLHWITFKFDGEWKFDIWELKEDYSGWILRYHVDLLATLRIDLQACSLDAVLGVVHQPPNEDEDEESVLVIIVVDFFKIVSYNLKNRISRIIYEEDGDYHAPGFHGLYFETLISI</sequence>
<dbReference type="EMBL" id="JASCZI010030707">
    <property type="protein sequence ID" value="MED6124430.1"/>
    <property type="molecule type" value="Genomic_DNA"/>
</dbReference>
<evidence type="ECO:0000313" key="3">
    <source>
        <dbReference type="Proteomes" id="UP001341840"/>
    </source>
</evidence>
<proteinExistence type="predicted"/>
<dbReference type="CDD" id="cd22157">
    <property type="entry name" value="F-box_AtFBW1-like"/>
    <property type="match status" value="1"/>
</dbReference>
<accession>A0ABU6RKF1</accession>
<dbReference type="PANTHER" id="PTHR31672">
    <property type="entry name" value="BNACNNG10540D PROTEIN"/>
    <property type="match status" value="1"/>
</dbReference>
<dbReference type="Pfam" id="PF00646">
    <property type="entry name" value="F-box"/>
    <property type="match status" value="1"/>
</dbReference>
<dbReference type="InterPro" id="IPR036047">
    <property type="entry name" value="F-box-like_dom_sf"/>
</dbReference>
<dbReference type="Gene3D" id="1.20.1280.50">
    <property type="match status" value="1"/>
</dbReference>
<dbReference type="InterPro" id="IPR050796">
    <property type="entry name" value="SCF_F-box_component"/>
</dbReference>
<dbReference type="Proteomes" id="UP001341840">
    <property type="component" value="Unassembled WGS sequence"/>
</dbReference>
<reference evidence="2 3" key="1">
    <citation type="journal article" date="2023" name="Plants (Basel)">
        <title>Bridging the Gap: Combining Genomics and Transcriptomics Approaches to Understand Stylosanthes scabra, an Orphan Legume from the Brazilian Caatinga.</title>
        <authorList>
            <person name="Ferreira-Neto J.R.C."/>
            <person name="da Silva M.D."/>
            <person name="Binneck E."/>
            <person name="de Melo N.F."/>
            <person name="da Silva R.H."/>
            <person name="de Melo A.L.T.M."/>
            <person name="Pandolfi V."/>
            <person name="Bustamante F.O."/>
            <person name="Brasileiro-Vidal A.C."/>
            <person name="Benko-Iseppon A.M."/>
        </authorList>
    </citation>
    <scope>NUCLEOTIDE SEQUENCE [LARGE SCALE GENOMIC DNA]</scope>
    <source>
        <tissue evidence="2">Leaves</tissue>
    </source>
</reference>
<organism evidence="2 3">
    <name type="scientific">Stylosanthes scabra</name>
    <dbReference type="NCBI Taxonomy" id="79078"/>
    <lineage>
        <taxon>Eukaryota</taxon>
        <taxon>Viridiplantae</taxon>
        <taxon>Streptophyta</taxon>
        <taxon>Embryophyta</taxon>
        <taxon>Tracheophyta</taxon>
        <taxon>Spermatophyta</taxon>
        <taxon>Magnoliopsida</taxon>
        <taxon>eudicotyledons</taxon>
        <taxon>Gunneridae</taxon>
        <taxon>Pentapetalae</taxon>
        <taxon>rosids</taxon>
        <taxon>fabids</taxon>
        <taxon>Fabales</taxon>
        <taxon>Fabaceae</taxon>
        <taxon>Papilionoideae</taxon>
        <taxon>50 kb inversion clade</taxon>
        <taxon>dalbergioids sensu lato</taxon>
        <taxon>Dalbergieae</taxon>
        <taxon>Pterocarpus clade</taxon>
        <taxon>Stylosanthes</taxon>
    </lineage>
</organism>